<proteinExistence type="predicted"/>
<accession>E0SN30</accession>
<reference evidence="1 2" key="1">
    <citation type="journal article" date="2011" name="J. Bacteriol.">
        <title>Genome sequence of the plant-pathogenic bacterium Dickeya dadantii 3937.</title>
        <authorList>
            <person name="Glasner J.D."/>
            <person name="Yang C.H."/>
            <person name="Reverchon S."/>
            <person name="Hugouvieux-Cotte-Pattat N."/>
            <person name="Condemine G."/>
            <person name="Bohin J.P."/>
            <person name="Van Gijsegem F."/>
            <person name="Yang S."/>
            <person name="Franza T."/>
            <person name="Expert D."/>
            <person name="Plunkett G. III"/>
            <person name="San Francisco M.J."/>
            <person name="Charkowski A.O."/>
            <person name="Py B."/>
            <person name="Bell K."/>
            <person name="Rauscher L."/>
            <person name="Rodriguez-Palenzuela P."/>
            <person name="Toussaint A."/>
            <person name="Holeva M.C."/>
            <person name="He S.Y."/>
            <person name="Douet V."/>
            <person name="Boccara M."/>
            <person name="Blanco C."/>
            <person name="Toth I."/>
            <person name="Anderson B.D."/>
            <person name="Biehl B.S."/>
            <person name="Mau B."/>
            <person name="Flynn S.M."/>
            <person name="Barras F."/>
            <person name="Lindeberg M."/>
            <person name="Birch P.R."/>
            <person name="Tsuyumu S."/>
            <person name="Shi X."/>
            <person name="Hibbing M."/>
            <person name="Yap M.N."/>
            <person name="Carpentier M."/>
            <person name="Dassa E."/>
            <person name="Umehara M."/>
            <person name="Kim J.F."/>
            <person name="Rusch M."/>
            <person name="Soni P."/>
            <person name="Mayhew G.F."/>
            <person name="Fouts D.E."/>
            <person name="Gill S.R."/>
            <person name="Blattner F.R."/>
            <person name="Keen N.T."/>
            <person name="Perna N.T."/>
        </authorList>
    </citation>
    <scope>NUCLEOTIDE SEQUENCE [LARGE SCALE GENOMIC DNA]</scope>
    <source>
        <strain evidence="1 2">3937</strain>
    </source>
</reference>
<dbReference type="AlphaFoldDB" id="E0SN30"/>
<gene>
    <name evidence="1" type="ordered locus">Dda3937_04374</name>
</gene>
<sequence>MKLSDVFIYPLYFRLQVRWLSYSAHPCAPPLRGRSELRLNLLPADLSHIPVTYLCNPLDIHLVAALQGSK</sequence>
<name>E0SN30_DICD3</name>
<protein>
    <submittedName>
        <fullName evidence="1">Uncharacterized protein</fullName>
    </submittedName>
</protein>
<evidence type="ECO:0000313" key="2">
    <source>
        <dbReference type="Proteomes" id="UP000006859"/>
    </source>
</evidence>
<dbReference type="HOGENOM" id="CLU_2751306_0_0_6"/>
<keyword evidence="2" id="KW-1185">Reference proteome</keyword>
<dbReference type="KEGG" id="ddd:Dda3937_04374"/>
<dbReference type="Proteomes" id="UP000006859">
    <property type="component" value="Chromosome"/>
</dbReference>
<evidence type="ECO:0000313" key="1">
    <source>
        <dbReference type="EMBL" id="ADM99476.1"/>
    </source>
</evidence>
<organism evidence="1 2">
    <name type="scientific">Dickeya dadantii (strain 3937)</name>
    <name type="common">Erwinia chrysanthemi (strain 3937)</name>
    <dbReference type="NCBI Taxonomy" id="198628"/>
    <lineage>
        <taxon>Bacteria</taxon>
        <taxon>Pseudomonadati</taxon>
        <taxon>Pseudomonadota</taxon>
        <taxon>Gammaproteobacteria</taxon>
        <taxon>Enterobacterales</taxon>
        <taxon>Pectobacteriaceae</taxon>
        <taxon>Dickeya</taxon>
    </lineage>
</organism>
<dbReference type="EMBL" id="CP002038">
    <property type="protein sequence ID" value="ADM99476.1"/>
    <property type="molecule type" value="Genomic_DNA"/>
</dbReference>